<dbReference type="PANTHER" id="PTHR43031">
    <property type="entry name" value="FAD-DEPENDENT OXIDOREDUCTASE"/>
    <property type="match status" value="1"/>
</dbReference>
<dbReference type="GO" id="GO:0016740">
    <property type="term" value="F:transferase activity"/>
    <property type="evidence" value="ECO:0007669"/>
    <property type="project" value="UniProtKB-KW"/>
</dbReference>
<dbReference type="Proteomes" id="UP000027584">
    <property type="component" value="Unassembled WGS sequence"/>
</dbReference>
<organism evidence="2 4">
    <name type="scientific">Streptococcus gallolyticus</name>
    <dbReference type="NCBI Taxonomy" id="315405"/>
    <lineage>
        <taxon>Bacteria</taxon>
        <taxon>Bacillati</taxon>
        <taxon>Bacillota</taxon>
        <taxon>Bacilli</taxon>
        <taxon>Lactobacillales</taxon>
        <taxon>Streptococcaceae</taxon>
        <taxon>Streptococcus</taxon>
    </lineage>
</organism>
<evidence type="ECO:0000313" key="4">
    <source>
        <dbReference type="Proteomes" id="UP000027584"/>
    </source>
</evidence>
<keyword evidence="3" id="KW-0808">Transferase</keyword>
<dbReference type="AlphaFoldDB" id="A0A060RGB4"/>
<dbReference type="Pfam" id="PF00581">
    <property type="entry name" value="Rhodanese"/>
    <property type="match status" value="1"/>
</dbReference>
<dbReference type="SMART" id="SM00450">
    <property type="entry name" value="RHOD"/>
    <property type="match status" value="1"/>
</dbReference>
<dbReference type="EMBL" id="FOBM01000001">
    <property type="protein sequence ID" value="SEL96413.1"/>
    <property type="molecule type" value="Genomic_DNA"/>
</dbReference>
<dbReference type="Proteomes" id="UP000182764">
    <property type="component" value="Unassembled WGS sequence"/>
</dbReference>
<evidence type="ECO:0000313" key="5">
    <source>
        <dbReference type="Proteomes" id="UP000182764"/>
    </source>
</evidence>
<gene>
    <name evidence="2" type="ORF">BN963_SGAL_00468</name>
    <name evidence="3" type="ORF">SAMN04487839_101468</name>
</gene>
<dbReference type="EMBL" id="CCBC010000092">
    <property type="protein sequence ID" value="CDO17288.1"/>
    <property type="molecule type" value="Genomic_DNA"/>
</dbReference>
<feature type="domain" description="Rhodanese" evidence="1">
    <location>
        <begin position="15"/>
        <end position="99"/>
    </location>
</feature>
<reference evidence="3 5" key="3">
    <citation type="submission" date="2016-10" db="EMBL/GenBank/DDBJ databases">
        <authorList>
            <person name="de Groot N.N."/>
        </authorList>
    </citation>
    <scope>NUCLEOTIDE SEQUENCE [LARGE SCALE GENOMIC DNA]</scope>
    <source>
        <strain evidence="3 5">VTM1R29</strain>
    </source>
</reference>
<dbReference type="RefSeq" id="WP_039692953.1">
    <property type="nucleotide sequence ID" value="NZ_FNFJ01000001.1"/>
</dbReference>
<evidence type="ECO:0000313" key="2">
    <source>
        <dbReference type="EMBL" id="CDO17288.1"/>
    </source>
</evidence>
<accession>A0A060RGB4</accession>
<proteinExistence type="predicted"/>
<evidence type="ECO:0000313" key="3">
    <source>
        <dbReference type="EMBL" id="SEL96413.1"/>
    </source>
</evidence>
<reference evidence="2 4" key="1">
    <citation type="submission" date="2014-02" db="EMBL/GenBank/DDBJ databases">
        <authorList>
            <person name="Manrique M."/>
        </authorList>
    </citation>
    <scope>NUCLEOTIDE SEQUENCE [LARGE SCALE GENOMIC DNA]</scope>
    <source>
        <strain evidence="2 4">LMG17956</strain>
    </source>
</reference>
<protein>
    <submittedName>
        <fullName evidence="2">Rhodanese-like domain-containing protein</fullName>
    </submittedName>
    <submittedName>
        <fullName evidence="3">Rhodanese-related sulfurtransferase</fullName>
    </submittedName>
</protein>
<dbReference type="InterPro" id="IPR036873">
    <property type="entry name" value="Rhodanese-like_dom_sf"/>
</dbReference>
<dbReference type="SUPFAM" id="SSF52821">
    <property type="entry name" value="Rhodanese/Cell cycle control phosphatase"/>
    <property type="match status" value="1"/>
</dbReference>
<sequence length="99" mass="11171">MIKTITARELQEKLSKKKLHLLDVREKVEYAMGHVPTAINLPLSEMLELYQHLNNETLYYIICQSGSRSEQAAVFLAQQGYQVVNVAGGTSAWTGVLEY</sequence>
<evidence type="ECO:0000259" key="1">
    <source>
        <dbReference type="PROSITE" id="PS50206"/>
    </source>
</evidence>
<name>A0A060RGB4_9STRE</name>
<dbReference type="PROSITE" id="PS50206">
    <property type="entry name" value="RHODANESE_3"/>
    <property type="match status" value="1"/>
</dbReference>
<dbReference type="InterPro" id="IPR001763">
    <property type="entry name" value="Rhodanese-like_dom"/>
</dbReference>
<dbReference type="InterPro" id="IPR050229">
    <property type="entry name" value="GlpE_sulfurtransferase"/>
</dbReference>
<reference evidence="2 4" key="2">
    <citation type="submission" date="2014-05" db="EMBL/GenBank/DDBJ databases">
        <title>Genome sequence of Streptococcus gallolyticus.</title>
        <authorList>
            <person name="Del Campo R."/>
        </authorList>
    </citation>
    <scope>NUCLEOTIDE SEQUENCE [LARGE SCALE GENOMIC DNA]</scope>
    <source>
        <strain evidence="2 4">LMG17956</strain>
    </source>
</reference>
<dbReference type="CDD" id="cd00158">
    <property type="entry name" value="RHOD"/>
    <property type="match status" value="1"/>
</dbReference>
<dbReference type="Gene3D" id="3.40.250.10">
    <property type="entry name" value="Rhodanese-like domain"/>
    <property type="match status" value="1"/>
</dbReference>
<dbReference type="PANTHER" id="PTHR43031:SF17">
    <property type="entry name" value="SULFURTRANSFERASE YTWF-RELATED"/>
    <property type="match status" value="1"/>
</dbReference>